<dbReference type="InterPro" id="IPR036866">
    <property type="entry name" value="RibonucZ/Hydroxyglut_hydro"/>
</dbReference>
<dbReference type="InterPro" id="IPR001279">
    <property type="entry name" value="Metallo-B-lactamas"/>
</dbReference>
<name>A0A839EE36_9HYPH</name>
<comment type="similarity">
    <text evidence="1">Belongs to the metallo-beta-lactamase superfamily. Class-B beta-lactamase family.</text>
</comment>
<accession>A0A839EE36</accession>
<evidence type="ECO:0000259" key="2">
    <source>
        <dbReference type="SMART" id="SM00849"/>
    </source>
</evidence>
<reference evidence="3 4" key="1">
    <citation type="submission" date="2020-07" db="EMBL/GenBank/DDBJ databases">
        <title>Genomic Encyclopedia of Type Strains, Phase IV (KMG-V): Genome sequencing to study the core and pangenomes of soil and plant-associated prokaryotes.</title>
        <authorList>
            <person name="Whitman W."/>
        </authorList>
    </citation>
    <scope>NUCLEOTIDE SEQUENCE [LARGE SCALE GENOMIC DNA]</scope>
    <source>
        <strain evidence="3 4">AN3</strain>
    </source>
</reference>
<dbReference type="AlphaFoldDB" id="A0A839EE36"/>
<proteinExistence type="inferred from homology"/>
<gene>
    <name evidence="3" type="ORF">FHW16_000360</name>
</gene>
<dbReference type="PANTHER" id="PTHR42951:SF4">
    <property type="entry name" value="ACYL-COENZYME A THIOESTERASE MBLAC2"/>
    <property type="match status" value="1"/>
</dbReference>
<keyword evidence="3" id="KW-0378">Hydrolase</keyword>
<feature type="domain" description="Metallo-beta-lactamase" evidence="2">
    <location>
        <begin position="49"/>
        <end position="222"/>
    </location>
</feature>
<dbReference type="GO" id="GO:0017001">
    <property type="term" value="P:antibiotic catabolic process"/>
    <property type="evidence" value="ECO:0007669"/>
    <property type="project" value="UniProtKB-ARBA"/>
</dbReference>
<dbReference type="Pfam" id="PF00753">
    <property type="entry name" value="Lactamase_B"/>
    <property type="match status" value="1"/>
</dbReference>
<evidence type="ECO:0000313" key="3">
    <source>
        <dbReference type="EMBL" id="MBA8876678.1"/>
    </source>
</evidence>
<dbReference type="Proteomes" id="UP000549052">
    <property type="component" value="Unassembled WGS sequence"/>
</dbReference>
<dbReference type="SMART" id="SM00849">
    <property type="entry name" value="Lactamase_B"/>
    <property type="match status" value="1"/>
</dbReference>
<dbReference type="InterPro" id="IPR050855">
    <property type="entry name" value="NDM-1-like"/>
</dbReference>
<keyword evidence="4" id="KW-1185">Reference proteome</keyword>
<sequence length="298" mass="33281">MPSMPPLGSTLRIHRPYEGVYAFYDGRIDGARAYSAEPNWLDDGAYTLGVCSYAIVSGEEALVYDTSISNAHAALIRDTLEQAGVRHIRVVLSHWHVDHVAGNAVFADCEIIANDLTAKALVDNRARLENYTPPIKPLVMPNSIFKDQRDLKIGEIDVQLRHVDIHSHDGTVMILPHLKLLFAGDALEEPITYVAEPERLENHLLDLERISTWDIEKILPNHGAENVIVAGGYGPELIAATGRYVSKLMRLRNEPELAADDLQTFTVEDFRSGVLTYYAPYEPVHRQNVESVLAAHRK</sequence>
<organism evidence="3 4">
    <name type="scientific">Phyllobacterium myrsinacearum</name>
    <dbReference type="NCBI Taxonomy" id="28101"/>
    <lineage>
        <taxon>Bacteria</taxon>
        <taxon>Pseudomonadati</taxon>
        <taxon>Pseudomonadota</taxon>
        <taxon>Alphaproteobacteria</taxon>
        <taxon>Hyphomicrobiales</taxon>
        <taxon>Phyllobacteriaceae</taxon>
        <taxon>Phyllobacterium</taxon>
    </lineage>
</organism>
<protein>
    <submittedName>
        <fullName evidence="3">Glyoxylase-like metal-dependent hydrolase (Beta-lactamase superfamily II)</fullName>
    </submittedName>
</protein>
<dbReference type="SUPFAM" id="SSF56281">
    <property type="entry name" value="Metallo-hydrolase/oxidoreductase"/>
    <property type="match status" value="1"/>
</dbReference>
<evidence type="ECO:0000313" key="4">
    <source>
        <dbReference type="Proteomes" id="UP000549052"/>
    </source>
</evidence>
<dbReference type="Gene3D" id="3.60.15.10">
    <property type="entry name" value="Ribonuclease Z/Hydroxyacylglutathione hydrolase-like"/>
    <property type="match status" value="1"/>
</dbReference>
<evidence type="ECO:0000256" key="1">
    <source>
        <dbReference type="ARBA" id="ARBA00005250"/>
    </source>
</evidence>
<dbReference type="GO" id="GO:0016787">
    <property type="term" value="F:hydrolase activity"/>
    <property type="evidence" value="ECO:0007669"/>
    <property type="project" value="UniProtKB-KW"/>
</dbReference>
<dbReference type="PANTHER" id="PTHR42951">
    <property type="entry name" value="METALLO-BETA-LACTAMASE DOMAIN-CONTAINING"/>
    <property type="match status" value="1"/>
</dbReference>
<comment type="caution">
    <text evidence="3">The sequence shown here is derived from an EMBL/GenBank/DDBJ whole genome shotgun (WGS) entry which is preliminary data.</text>
</comment>
<dbReference type="RefSeq" id="WP_182547448.1">
    <property type="nucleotide sequence ID" value="NZ_JACGXN010000001.1"/>
</dbReference>
<dbReference type="EMBL" id="JACGXN010000001">
    <property type="protein sequence ID" value="MBA8876678.1"/>
    <property type="molecule type" value="Genomic_DNA"/>
</dbReference>